<dbReference type="KEGG" id="smag:AN936_12700"/>
<evidence type="ECO:0000313" key="2">
    <source>
        <dbReference type="EMBL" id="ALH81195.1"/>
    </source>
</evidence>
<organism evidence="2 3">
    <name type="scientific">Sphingopyxis macrogoltabida</name>
    <name type="common">Sphingomonas macrogoltabidus</name>
    <dbReference type="NCBI Taxonomy" id="33050"/>
    <lineage>
        <taxon>Bacteria</taxon>
        <taxon>Pseudomonadati</taxon>
        <taxon>Pseudomonadota</taxon>
        <taxon>Alphaproteobacteria</taxon>
        <taxon>Sphingomonadales</taxon>
        <taxon>Sphingomonadaceae</taxon>
        <taxon>Sphingopyxis</taxon>
    </lineage>
</organism>
<proteinExistence type="predicted"/>
<reference evidence="2 3" key="1">
    <citation type="journal article" date="2015" name="Genome Announc.">
        <title>Complete Genome Sequence of Polypropylene Glycol- and Polyethylene Glycol-Degrading Sphingopyxis macrogoltabida Strain EY-1.</title>
        <authorList>
            <person name="Ohtsubo Y."/>
            <person name="Nagata Y."/>
            <person name="Numata M."/>
            <person name="Tsuchikane K."/>
            <person name="Hosoyama A."/>
            <person name="Yamazoe A."/>
            <person name="Tsuda M."/>
            <person name="Fujita N."/>
            <person name="Kawai F."/>
        </authorList>
    </citation>
    <scope>NUCLEOTIDE SEQUENCE [LARGE SCALE GENOMIC DNA]</scope>
    <source>
        <strain evidence="2 3">EY-1</strain>
    </source>
</reference>
<name>A0A0N7GSN3_SPHMC</name>
<gene>
    <name evidence="2" type="ORF">AN936_12700</name>
</gene>
<dbReference type="Proteomes" id="UP000058074">
    <property type="component" value="Chromosome"/>
</dbReference>
<evidence type="ECO:0000313" key="3">
    <source>
        <dbReference type="Proteomes" id="UP000058074"/>
    </source>
</evidence>
<protein>
    <submittedName>
        <fullName evidence="2">Uncharacterized protein</fullName>
    </submittedName>
</protein>
<feature type="chain" id="PRO_5006012212" evidence="1">
    <location>
        <begin position="29"/>
        <end position="194"/>
    </location>
</feature>
<evidence type="ECO:0000256" key="1">
    <source>
        <dbReference type="SAM" id="SignalP"/>
    </source>
</evidence>
<dbReference type="PATRIC" id="fig|33050.5.peg.2620"/>
<dbReference type="AlphaFoldDB" id="A0A0N7GSN3"/>
<accession>A0A0N7GSN3</accession>
<keyword evidence="1" id="KW-0732">Signal</keyword>
<sequence>MDGALGMAMLKSILSGSLLAAAAFPTMAAAQDGEKLDCITRTAAPELKASIVETTVRSMREGQESVAAEKKDALAARFWQVITNCAAKQSVDREESSHYFDYSHARIMREWVMAQAKEIGVSFDLVDKIFDFGPGRTNADFIGIALDERLADVRTAYLARGVGLDQLDGKVFEQVGIYVVVTPIYWNARKALGQ</sequence>
<dbReference type="EMBL" id="CP012700">
    <property type="protein sequence ID" value="ALH81195.1"/>
    <property type="molecule type" value="Genomic_DNA"/>
</dbReference>
<feature type="signal peptide" evidence="1">
    <location>
        <begin position="1"/>
        <end position="28"/>
    </location>
</feature>